<dbReference type="InterPro" id="IPR036388">
    <property type="entry name" value="WH-like_DNA-bd_sf"/>
</dbReference>
<feature type="domain" description="O-methyltransferase dimerisation" evidence="5">
    <location>
        <begin position="85"/>
        <end position="159"/>
    </location>
</feature>
<dbReference type="PANTHER" id="PTHR43712">
    <property type="entry name" value="PUTATIVE (AFU_ORTHOLOGUE AFUA_4G14580)-RELATED"/>
    <property type="match status" value="1"/>
</dbReference>
<dbReference type="SUPFAM" id="SSF46785">
    <property type="entry name" value="Winged helix' DNA-binding domain"/>
    <property type="match status" value="1"/>
</dbReference>
<dbReference type="PROSITE" id="PS51683">
    <property type="entry name" value="SAM_OMT_II"/>
    <property type="match status" value="1"/>
</dbReference>
<evidence type="ECO:0000313" key="6">
    <source>
        <dbReference type="EMBL" id="KLO07400.1"/>
    </source>
</evidence>
<dbReference type="PANTHER" id="PTHR43712:SF2">
    <property type="entry name" value="O-METHYLTRANSFERASE CICE"/>
    <property type="match status" value="1"/>
</dbReference>
<dbReference type="OrthoDB" id="2410195at2759"/>
<protein>
    <submittedName>
        <fullName evidence="6">S-adenosyl-L-methionine-dependent methyltransferase</fullName>
    </submittedName>
</protein>
<dbReference type="InParanoid" id="A0A0H2R6J0"/>
<dbReference type="Gene3D" id="3.40.50.150">
    <property type="entry name" value="Vaccinia Virus protein VP39"/>
    <property type="match status" value="1"/>
</dbReference>
<dbReference type="Pfam" id="PF00891">
    <property type="entry name" value="Methyltransf_2"/>
    <property type="match status" value="1"/>
</dbReference>
<keyword evidence="3" id="KW-0949">S-adenosyl-L-methionine</keyword>
<dbReference type="InterPro" id="IPR029063">
    <property type="entry name" value="SAM-dependent_MTases_sf"/>
</dbReference>
<gene>
    <name evidence="6" type="ORF">SCHPADRAFT_836785</name>
</gene>
<dbReference type="InterPro" id="IPR016461">
    <property type="entry name" value="COMT-like"/>
</dbReference>
<evidence type="ECO:0000313" key="7">
    <source>
        <dbReference type="Proteomes" id="UP000053477"/>
    </source>
</evidence>
<dbReference type="GO" id="GO:0046983">
    <property type="term" value="F:protein dimerization activity"/>
    <property type="evidence" value="ECO:0007669"/>
    <property type="project" value="InterPro"/>
</dbReference>
<evidence type="ECO:0000256" key="1">
    <source>
        <dbReference type="ARBA" id="ARBA00022603"/>
    </source>
</evidence>
<dbReference type="Gene3D" id="1.10.10.10">
    <property type="entry name" value="Winged helix-like DNA-binding domain superfamily/Winged helix DNA-binding domain"/>
    <property type="match status" value="1"/>
</dbReference>
<accession>A0A0H2R6J0</accession>
<dbReference type="InterPro" id="IPR001077">
    <property type="entry name" value="COMT_C"/>
</dbReference>
<evidence type="ECO:0000256" key="2">
    <source>
        <dbReference type="ARBA" id="ARBA00022679"/>
    </source>
</evidence>
<dbReference type="GO" id="GO:0032259">
    <property type="term" value="P:methylation"/>
    <property type="evidence" value="ECO:0007669"/>
    <property type="project" value="UniProtKB-KW"/>
</dbReference>
<dbReference type="InterPro" id="IPR012967">
    <property type="entry name" value="COMT_dimerisation"/>
</dbReference>
<feature type="domain" description="O-methyltransferase C-terminal" evidence="4">
    <location>
        <begin position="212"/>
        <end position="383"/>
    </location>
</feature>
<keyword evidence="1 6" id="KW-0489">Methyltransferase</keyword>
<reference evidence="6 7" key="1">
    <citation type="submission" date="2015-04" db="EMBL/GenBank/DDBJ databases">
        <title>Complete genome sequence of Schizopora paradoxa KUC8140, a cosmopolitan wood degrader in East Asia.</title>
        <authorList>
            <consortium name="DOE Joint Genome Institute"/>
            <person name="Min B."/>
            <person name="Park H."/>
            <person name="Jang Y."/>
            <person name="Kim J.-J."/>
            <person name="Kim K.H."/>
            <person name="Pangilinan J."/>
            <person name="Lipzen A."/>
            <person name="Riley R."/>
            <person name="Grigoriev I.V."/>
            <person name="Spatafora J.W."/>
            <person name="Choi I.-G."/>
        </authorList>
    </citation>
    <scope>NUCLEOTIDE SEQUENCE [LARGE SCALE GENOMIC DNA]</scope>
    <source>
        <strain evidence="6 7">KUC8140</strain>
    </source>
</reference>
<evidence type="ECO:0000256" key="3">
    <source>
        <dbReference type="ARBA" id="ARBA00022691"/>
    </source>
</evidence>
<dbReference type="AlphaFoldDB" id="A0A0H2R6J0"/>
<dbReference type="GO" id="GO:0008171">
    <property type="term" value="F:O-methyltransferase activity"/>
    <property type="evidence" value="ECO:0007669"/>
    <property type="project" value="InterPro"/>
</dbReference>
<evidence type="ECO:0000259" key="4">
    <source>
        <dbReference type="Pfam" id="PF00891"/>
    </source>
</evidence>
<proteinExistence type="predicted"/>
<keyword evidence="7" id="KW-1185">Reference proteome</keyword>
<sequence length="473" mass="52396">MARTKSTLRDLAELILKNVEVVEADLAKRNASGPDINETFVPGADINFGNPEVSEAIYLTTCAAQQLLQTIRPPQACLIQEVSRHVVPPSLRCATELHVAEILSEAGPEGLHVKSIASKCGVDPLKLAPVLRCLTTRWIFKEVRPDVFANNRLSSVLHKGQTSEALQQNPEKKYDLPKAGICTTIGNVTDMGCKSSAYLYETLSDPDFAFSNEPNRASFNKGFNTNKTLWEFYEDPAQSARLHRFNTGMQALQRMQPVEQLRDSFDWVGLRDDALVVDVGGGIGSVPLALVKLIPKLKFVVQDMPLVVEDAQKRWKDEELVKTGRISFQAHDFFEAQPIQHPDVFFLQNILHDWSDKFCLQILSRLREAAGPETRLFVRDRVIPYTCLTSDEDNGEKIPGVLKPTLPKPLTAVGGGDPFAFTLGLGLMVLANGGERTLNHTIELYRDAGWKVETVHQFDALGRAISGITAVPI</sequence>
<evidence type="ECO:0000259" key="5">
    <source>
        <dbReference type="Pfam" id="PF08100"/>
    </source>
</evidence>
<dbReference type="EMBL" id="KQ086141">
    <property type="protein sequence ID" value="KLO07400.1"/>
    <property type="molecule type" value="Genomic_DNA"/>
</dbReference>
<dbReference type="InterPro" id="IPR036390">
    <property type="entry name" value="WH_DNA-bd_sf"/>
</dbReference>
<organism evidence="6 7">
    <name type="scientific">Schizopora paradoxa</name>
    <dbReference type="NCBI Taxonomy" id="27342"/>
    <lineage>
        <taxon>Eukaryota</taxon>
        <taxon>Fungi</taxon>
        <taxon>Dikarya</taxon>
        <taxon>Basidiomycota</taxon>
        <taxon>Agaricomycotina</taxon>
        <taxon>Agaricomycetes</taxon>
        <taxon>Hymenochaetales</taxon>
        <taxon>Schizoporaceae</taxon>
        <taxon>Schizopora</taxon>
    </lineage>
</organism>
<dbReference type="Proteomes" id="UP000053477">
    <property type="component" value="Unassembled WGS sequence"/>
</dbReference>
<name>A0A0H2R6J0_9AGAM</name>
<keyword evidence="2 6" id="KW-0808">Transferase</keyword>
<dbReference type="Pfam" id="PF08100">
    <property type="entry name" value="Dimerisation"/>
    <property type="match status" value="1"/>
</dbReference>
<dbReference type="SUPFAM" id="SSF53335">
    <property type="entry name" value="S-adenosyl-L-methionine-dependent methyltransferases"/>
    <property type="match status" value="1"/>
</dbReference>